<evidence type="ECO:0000256" key="4">
    <source>
        <dbReference type="ARBA" id="ARBA00022801"/>
    </source>
</evidence>
<protein>
    <submittedName>
        <fullName evidence="8">RNA exonuclease 1 homolog</fullName>
    </submittedName>
</protein>
<dbReference type="Proteomes" id="UP000887013">
    <property type="component" value="Unassembled WGS sequence"/>
</dbReference>
<comment type="subcellular location">
    <subcellularLocation>
        <location evidence="1">Nucleus</location>
    </subcellularLocation>
</comment>
<dbReference type="AlphaFoldDB" id="A0A8X6PIL5"/>
<dbReference type="CDD" id="cd06145">
    <property type="entry name" value="REX1_like"/>
    <property type="match status" value="1"/>
</dbReference>
<proteinExistence type="inferred from homology"/>
<evidence type="ECO:0000259" key="7">
    <source>
        <dbReference type="SMART" id="SM00479"/>
    </source>
</evidence>
<evidence type="ECO:0000313" key="9">
    <source>
        <dbReference type="Proteomes" id="UP000887013"/>
    </source>
</evidence>
<sequence>MSALWIYSILNTHKNIDDYGLVLVCVALLIVYLKLKIFDEKGIVAMAEPLVTLMLYMISIIIRSNTVEINPEIPKKKNKRVKKGPVAQEKKNCLPKLNKKKKKIIEKSTPESDKAQKATKFYPVLDSYIELGMDKRELYGKLLPFVLNKKQLEANNYPSEASTFVRKTVPPEQSERFCLRCKRAFVIRDDKYVSDTKCQYHPKKCYGYPRTYECCYREIKAPGCTETSTHVTDAIWNPWKLEYTRFKRNMRKDEEFSIYAIDTEMSYTTNGLEITKVGIVDHRGETVYEQLVKPLHPILDYNTAYSGVTEDDLKYVNVTLADVRDRLLGLIFEDTIIVGHALNCDLAALGMIHTKVIDTSVIYRKKCNANLKPSLKELAADHLNKTIQGGNHGHDCIEDARTSLELAFKKISYSFRTEKYPSQVTDADVAYALFKSRFEKYQENLEGKENVRPPMPPSHNYTYPSNLQSISTSRNYASFPQPAPLQHNYFSNLQPAPFQHNYFSIPQPMPPLRTDSSNLQRRKVFV</sequence>
<accession>A0A8X6PIL5</accession>
<comment type="similarity">
    <text evidence="2">Belongs to the REXO1/REXO3 family.</text>
</comment>
<dbReference type="InterPro" id="IPR047021">
    <property type="entry name" value="REXO1/3/4-like"/>
</dbReference>
<dbReference type="InterPro" id="IPR012337">
    <property type="entry name" value="RNaseH-like_sf"/>
</dbReference>
<keyword evidence="9" id="KW-1185">Reference proteome</keyword>
<dbReference type="Gene3D" id="3.30.420.10">
    <property type="entry name" value="Ribonuclease H-like superfamily/Ribonuclease H"/>
    <property type="match status" value="1"/>
</dbReference>
<dbReference type="GO" id="GO:0010629">
    <property type="term" value="P:negative regulation of gene expression"/>
    <property type="evidence" value="ECO:0007669"/>
    <property type="project" value="UniProtKB-ARBA"/>
</dbReference>
<dbReference type="GO" id="GO:0004527">
    <property type="term" value="F:exonuclease activity"/>
    <property type="evidence" value="ECO:0007669"/>
    <property type="project" value="UniProtKB-KW"/>
</dbReference>
<reference evidence="8" key="1">
    <citation type="submission" date="2020-08" db="EMBL/GenBank/DDBJ databases">
        <title>Multicomponent nature underlies the extraordinary mechanical properties of spider dragline silk.</title>
        <authorList>
            <person name="Kono N."/>
            <person name="Nakamura H."/>
            <person name="Mori M."/>
            <person name="Yoshida Y."/>
            <person name="Ohtoshi R."/>
            <person name="Malay A.D."/>
            <person name="Moran D.A.P."/>
            <person name="Tomita M."/>
            <person name="Numata K."/>
            <person name="Arakawa K."/>
        </authorList>
    </citation>
    <scope>NUCLEOTIDE SEQUENCE</scope>
</reference>
<dbReference type="InterPro" id="IPR013520">
    <property type="entry name" value="Ribonucl_H"/>
</dbReference>
<dbReference type="SUPFAM" id="SSF53098">
    <property type="entry name" value="Ribonuclease H-like"/>
    <property type="match status" value="1"/>
</dbReference>
<dbReference type="InterPro" id="IPR034922">
    <property type="entry name" value="REX1-like_exo"/>
</dbReference>
<dbReference type="SMART" id="SM00479">
    <property type="entry name" value="EXOIII"/>
    <property type="match status" value="1"/>
</dbReference>
<name>A0A8X6PIL5_NEPPI</name>
<dbReference type="GO" id="GO:0003676">
    <property type="term" value="F:nucleic acid binding"/>
    <property type="evidence" value="ECO:0007669"/>
    <property type="project" value="InterPro"/>
</dbReference>
<dbReference type="InterPro" id="IPR036397">
    <property type="entry name" value="RNaseH_sf"/>
</dbReference>
<feature type="domain" description="Exonuclease" evidence="7">
    <location>
        <begin position="257"/>
        <end position="416"/>
    </location>
</feature>
<gene>
    <name evidence="8" type="primary">REXO1</name>
    <name evidence="8" type="ORF">NPIL_181851</name>
</gene>
<comment type="caution">
    <text evidence="8">The sequence shown here is derived from an EMBL/GenBank/DDBJ whole genome shotgun (WGS) entry which is preliminary data.</text>
</comment>
<dbReference type="FunFam" id="3.30.420.10:FF:000031">
    <property type="entry name" value="RNA exonuclease 1"/>
    <property type="match status" value="1"/>
</dbReference>
<keyword evidence="4" id="KW-0378">Hydrolase</keyword>
<evidence type="ECO:0000256" key="1">
    <source>
        <dbReference type="ARBA" id="ARBA00004123"/>
    </source>
</evidence>
<keyword evidence="5 8" id="KW-0269">Exonuclease</keyword>
<evidence type="ECO:0000256" key="5">
    <source>
        <dbReference type="ARBA" id="ARBA00022839"/>
    </source>
</evidence>
<evidence type="ECO:0000256" key="6">
    <source>
        <dbReference type="ARBA" id="ARBA00023242"/>
    </source>
</evidence>
<keyword evidence="6" id="KW-0539">Nucleus</keyword>
<organism evidence="8 9">
    <name type="scientific">Nephila pilipes</name>
    <name type="common">Giant wood spider</name>
    <name type="synonym">Nephila maculata</name>
    <dbReference type="NCBI Taxonomy" id="299642"/>
    <lineage>
        <taxon>Eukaryota</taxon>
        <taxon>Metazoa</taxon>
        <taxon>Ecdysozoa</taxon>
        <taxon>Arthropoda</taxon>
        <taxon>Chelicerata</taxon>
        <taxon>Arachnida</taxon>
        <taxon>Araneae</taxon>
        <taxon>Araneomorphae</taxon>
        <taxon>Entelegynae</taxon>
        <taxon>Araneoidea</taxon>
        <taxon>Nephilidae</taxon>
        <taxon>Nephila</taxon>
    </lineage>
</organism>
<evidence type="ECO:0000256" key="3">
    <source>
        <dbReference type="ARBA" id="ARBA00022722"/>
    </source>
</evidence>
<keyword evidence="3" id="KW-0540">Nuclease</keyword>
<dbReference type="OrthoDB" id="6437371at2759"/>
<dbReference type="EMBL" id="BMAW01115994">
    <property type="protein sequence ID" value="GFT68592.1"/>
    <property type="molecule type" value="Genomic_DNA"/>
</dbReference>
<dbReference type="PANTHER" id="PTHR12801:SF115">
    <property type="entry name" value="FI18136P1-RELATED"/>
    <property type="match status" value="1"/>
</dbReference>
<evidence type="ECO:0000313" key="8">
    <source>
        <dbReference type="EMBL" id="GFT68592.1"/>
    </source>
</evidence>
<dbReference type="PANTHER" id="PTHR12801">
    <property type="entry name" value="RNA EXONUCLEASE REXO1 / RECO3 FAMILY MEMBER-RELATED"/>
    <property type="match status" value="1"/>
</dbReference>
<dbReference type="GO" id="GO:0005634">
    <property type="term" value="C:nucleus"/>
    <property type="evidence" value="ECO:0007669"/>
    <property type="project" value="UniProtKB-SubCell"/>
</dbReference>
<evidence type="ECO:0000256" key="2">
    <source>
        <dbReference type="ARBA" id="ARBA00006357"/>
    </source>
</evidence>